<feature type="transmembrane region" description="Helical" evidence="18">
    <location>
        <begin position="365"/>
        <end position="387"/>
    </location>
</feature>
<dbReference type="Gene3D" id="1.20.210.10">
    <property type="entry name" value="Cytochrome c oxidase-like, subunit I domain"/>
    <property type="match status" value="1"/>
</dbReference>
<dbReference type="PRINTS" id="PR01165">
    <property type="entry name" value="CYCOXIDASEI"/>
</dbReference>
<feature type="region of interest" description="Disordered" evidence="17">
    <location>
        <begin position="635"/>
        <end position="681"/>
    </location>
</feature>
<dbReference type="InterPro" id="IPR021050">
    <property type="entry name" value="Cyt_c_oxidase_su4_actinobac"/>
</dbReference>
<name>A0A6J6GJF4_9ZZZZ</name>
<dbReference type="NCBIfam" id="TIGR02891">
    <property type="entry name" value="CtaD_CoxA"/>
    <property type="match status" value="1"/>
</dbReference>
<dbReference type="CDD" id="cd01662">
    <property type="entry name" value="Ubiquinol_Oxidase_I"/>
    <property type="match status" value="1"/>
</dbReference>
<keyword evidence="8 18" id="KW-0812">Transmembrane</keyword>
<keyword evidence="10" id="KW-1278">Translocase</keyword>
<evidence type="ECO:0000256" key="17">
    <source>
        <dbReference type="SAM" id="MobiDB-lite"/>
    </source>
</evidence>
<feature type="transmembrane region" description="Helical" evidence="18">
    <location>
        <begin position="331"/>
        <end position="353"/>
    </location>
</feature>
<organism evidence="20">
    <name type="scientific">freshwater metagenome</name>
    <dbReference type="NCBI Taxonomy" id="449393"/>
    <lineage>
        <taxon>unclassified sequences</taxon>
        <taxon>metagenomes</taxon>
        <taxon>ecological metagenomes</taxon>
    </lineage>
</organism>
<gene>
    <name evidence="20" type="ORF">UFOPK1835_00269</name>
</gene>
<evidence type="ECO:0000256" key="18">
    <source>
        <dbReference type="SAM" id="Phobius"/>
    </source>
</evidence>
<comment type="pathway">
    <text evidence="2">Energy metabolism; oxidative phosphorylation.</text>
</comment>
<evidence type="ECO:0000256" key="8">
    <source>
        <dbReference type="ARBA" id="ARBA00022692"/>
    </source>
</evidence>
<evidence type="ECO:0000256" key="2">
    <source>
        <dbReference type="ARBA" id="ARBA00004673"/>
    </source>
</evidence>
<evidence type="ECO:0000259" key="19">
    <source>
        <dbReference type="PROSITE" id="PS50855"/>
    </source>
</evidence>
<keyword evidence="9" id="KW-0479">Metal-binding</keyword>
<dbReference type="InterPro" id="IPR023616">
    <property type="entry name" value="Cyt_c_oxase-like_su1_dom"/>
</dbReference>
<proteinExistence type="predicted"/>
<evidence type="ECO:0000256" key="4">
    <source>
        <dbReference type="ARBA" id="ARBA00022448"/>
    </source>
</evidence>
<dbReference type="Gene3D" id="1.10.287.70">
    <property type="match status" value="1"/>
</dbReference>
<dbReference type="GO" id="GO:0005886">
    <property type="term" value="C:plasma membrane"/>
    <property type="evidence" value="ECO:0007669"/>
    <property type="project" value="UniProtKB-SubCell"/>
</dbReference>
<evidence type="ECO:0000256" key="7">
    <source>
        <dbReference type="ARBA" id="ARBA00022660"/>
    </source>
</evidence>
<evidence type="ECO:0000256" key="5">
    <source>
        <dbReference type="ARBA" id="ARBA00022475"/>
    </source>
</evidence>
<evidence type="ECO:0000256" key="16">
    <source>
        <dbReference type="ARBA" id="ARBA00047816"/>
    </source>
</evidence>
<feature type="compositionally biased region" description="Basic and acidic residues" evidence="17">
    <location>
        <begin position="672"/>
        <end position="681"/>
    </location>
</feature>
<evidence type="ECO:0000256" key="3">
    <source>
        <dbReference type="ARBA" id="ARBA00012949"/>
    </source>
</evidence>
<evidence type="ECO:0000256" key="12">
    <source>
        <dbReference type="ARBA" id="ARBA00022989"/>
    </source>
</evidence>
<keyword evidence="4" id="KW-0813">Transport</keyword>
<dbReference type="PANTHER" id="PTHR10422:SF18">
    <property type="entry name" value="CYTOCHROME C OXIDASE SUBUNIT 1"/>
    <property type="match status" value="1"/>
</dbReference>
<dbReference type="GO" id="GO:0004129">
    <property type="term" value="F:cytochrome-c oxidase activity"/>
    <property type="evidence" value="ECO:0007669"/>
    <property type="project" value="UniProtKB-EC"/>
</dbReference>
<dbReference type="GO" id="GO:0020037">
    <property type="term" value="F:heme binding"/>
    <property type="evidence" value="ECO:0007669"/>
    <property type="project" value="InterPro"/>
</dbReference>
<protein>
    <recommendedName>
        <fullName evidence="3">cytochrome-c oxidase</fullName>
        <ecNumber evidence="3">7.1.1.9</ecNumber>
    </recommendedName>
</protein>
<keyword evidence="15 18" id="KW-0472">Membrane</keyword>
<dbReference type="InterPro" id="IPR014241">
    <property type="entry name" value="Cyt_c_oxidase_su1_bac"/>
</dbReference>
<feature type="transmembrane region" description="Helical" evidence="18">
    <location>
        <begin position="132"/>
        <end position="151"/>
    </location>
</feature>
<keyword evidence="6" id="KW-0349">Heme</keyword>
<evidence type="ECO:0000256" key="15">
    <source>
        <dbReference type="ARBA" id="ARBA00023136"/>
    </source>
</evidence>
<evidence type="ECO:0000256" key="13">
    <source>
        <dbReference type="ARBA" id="ARBA00023004"/>
    </source>
</evidence>
<dbReference type="SUPFAM" id="SSF81442">
    <property type="entry name" value="Cytochrome c oxidase subunit I-like"/>
    <property type="match status" value="1"/>
</dbReference>
<keyword evidence="13" id="KW-0408">Iron</keyword>
<feature type="compositionally biased region" description="Polar residues" evidence="17">
    <location>
        <begin position="659"/>
        <end position="670"/>
    </location>
</feature>
<accession>A0A6J6GJF4</accession>
<dbReference type="GO" id="GO:0022904">
    <property type="term" value="P:respiratory electron transport chain"/>
    <property type="evidence" value="ECO:0007669"/>
    <property type="project" value="TreeGrafter"/>
</dbReference>
<feature type="transmembrane region" description="Helical" evidence="18">
    <location>
        <begin position="266"/>
        <end position="286"/>
    </location>
</feature>
<feature type="domain" description="Cytochrome oxidase subunit I profile" evidence="19">
    <location>
        <begin position="30"/>
        <end position="548"/>
    </location>
</feature>
<feature type="transmembrane region" description="Helical" evidence="18">
    <location>
        <begin position="90"/>
        <end position="111"/>
    </location>
</feature>
<feature type="transmembrane region" description="Helical" evidence="18">
    <location>
        <begin position="215"/>
        <end position="241"/>
    </location>
</feature>
<evidence type="ECO:0000256" key="6">
    <source>
        <dbReference type="ARBA" id="ARBA00022617"/>
    </source>
</evidence>
<feature type="transmembrane region" description="Helical" evidence="18">
    <location>
        <begin position="298"/>
        <end position="319"/>
    </location>
</feature>
<dbReference type="InterPro" id="IPR000883">
    <property type="entry name" value="Cyt_C_Oxase_1"/>
</dbReference>
<feature type="transmembrane region" description="Helical" evidence="18">
    <location>
        <begin position="440"/>
        <end position="462"/>
    </location>
</feature>
<evidence type="ECO:0000256" key="14">
    <source>
        <dbReference type="ARBA" id="ARBA00023008"/>
    </source>
</evidence>
<keyword evidence="14" id="KW-0186">Copper</keyword>
<keyword evidence="11" id="KW-0249">Electron transport</keyword>
<evidence type="ECO:0000256" key="9">
    <source>
        <dbReference type="ARBA" id="ARBA00022723"/>
    </source>
</evidence>
<dbReference type="InterPro" id="IPR023615">
    <property type="entry name" value="Cyt_c_Oxase_su1_BS"/>
</dbReference>
<dbReference type="Pfam" id="PF00115">
    <property type="entry name" value="COX1"/>
    <property type="match status" value="1"/>
</dbReference>
<dbReference type="AlphaFoldDB" id="A0A6J6GJF4"/>
<feature type="transmembrane region" description="Helical" evidence="18">
    <location>
        <begin position="482"/>
        <end position="507"/>
    </location>
</feature>
<feature type="transmembrane region" description="Helical" evidence="18">
    <location>
        <begin position="603"/>
        <end position="630"/>
    </location>
</feature>
<keyword evidence="5" id="KW-1003">Cell membrane</keyword>
<comment type="catalytic activity">
    <reaction evidence="16">
        <text>4 Fe(II)-[cytochrome c] + O2 + 8 H(+)(in) = 4 Fe(III)-[cytochrome c] + 2 H2O + 4 H(+)(out)</text>
        <dbReference type="Rhea" id="RHEA:11436"/>
        <dbReference type="Rhea" id="RHEA-COMP:10350"/>
        <dbReference type="Rhea" id="RHEA-COMP:14399"/>
        <dbReference type="ChEBI" id="CHEBI:15377"/>
        <dbReference type="ChEBI" id="CHEBI:15378"/>
        <dbReference type="ChEBI" id="CHEBI:15379"/>
        <dbReference type="ChEBI" id="CHEBI:29033"/>
        <dbReference type="ChEBI" id="CHEBI:29034"/>
        <dbReference type="EC" id="7.1.1.9"/>
    </reaction>
</comment>
<dbReference type="UniPathway" id="UPA00705"/>
<keyword evidence="7" id="KW-0679">Respiratory chain</keyword>
<evidence type="ECO:0000256" key="1">
    <source>
        <dbReference type="ARBA" id="ARBA00004651"/>
    </source>
</evidence>
<feature type="transmembrane region" description="Helical" evidence="18">
    <location>
        <begin position="177"/>
        <end position="203"/>
    </location>
</feature>
<feature type="transmembrane region" description="Helical" evidence="18">
    <location>
        <begin position="50"/>
        <end position="70"/>
    </location>
</feature>
<evidence type="ECO:0000256" key="11">
    <source>
        <dbReference type="ARBA" id="ARBA00022982"/>
    </source>
</evidence>
<dbReference type="PANTHER" id="PTHR10422">
    <property type="entry name" value="CYTOCHROME C OXIDASE SUBUNIT 1"/>
    <property type="match status" value="1"/>
</dbReference>
<feature type="compositionally biased region" description="Basic and acidic residues" evidence="17">
    <location>
        <begin position="638"/>
        <end position="647"/>
    </location>
</feature>
<keyword evidence="12 18" id="KW-1133">Transmembrane helix</keyword>
<sequence>MALTEAGPLALTSGDSDTVYKPAGVFTRPKSGATGWKSWLTTVDHKKIGIMYGAAALFFFIIGGVEALLIRVQLWAPRGTLLSADQYNQVFTMHGTTMIFLVVMPIGAAFANYLMPLQIGARDVAYPRINAFSFWAFLFGGVFLNSSWLLGGGADGGWFNYAPNNGVIFSPTHGIDFWNLGLIITGVASLAGAVNLIVTVLNMRAPGMTLMKMPIFTWMTLVTQFLLLFAIPVLTAAQILLMMDRLFDANFFNVAKGANPLLWEHLFWIFGHPEVYLMILPAFGIVSEILPTFARKPIFGYPFIVFSGIAIGFMGWGVWAHHMFVSGIGPISVTTFALTTMFIAVPTGVKILNWTATMWGGKLSFTSPMLFSIGLVTMFTIGGLSGVTHSVAPADTQQTDTYYIVAHFHYVLFGGAFFGFMAGFYFYWPKVFGYLLNEKLGKANFWLMLLGFNLTFAPMHILGLQGMSRRIYTYDAGYGFELWNKVATIGAFTLASSIALFIFNIFYSKSKAKNLPAPGADPWDARTIEWMIPSPTPEYNFDPIPTVSRVDDFWYRKYGETKDGKLVRIAATDDVVQKLSDGKHIHLPSPSYWPIVLAFGMPIAAYGLIFNLWLALVGAIIIVGGLYGWVLEPPDDPEASHDDDGTDTHASGGGDAAVTGTSESADQSNELDPAKEAETVG</sequence>
<comment type="subcellular location">
    <subcellularLocation>
        <location evidence="1">Cell membrane</location>
        <topology evidence="1">Multi-pass membrane protein</topology>
    </subcellularLocation>
</comment>
<dbReference type="GO" id="GO:0046872">
    <property type="term" value="F:metal ion binding"/>
    <property type="evidence" value="ECO:0007669"/>
    <property type="project" value="UniProtKB-KW"/>
</dbReference>
<dbReference type="GO" id="GO:0015990">
    <property type="term" value="P:electron transport coupled proton transport"/>
    <property type="evidence" value="ECO:0007669"/>
    <property type="project" value="InterPro"/>
</dbReference>
<feature type="transmembrane region" description="Helical" evidence="18">
    <location>
        <begin position="407"/>
        <end position="428"/>
    </location>
</feature>
<dbReference type="Pfam" id="PF12270">
    <property type="entry name" value="Cyt_c_ox_IV"/>
    <property type="match status" value="1"/>
</dbReference>
<dbReference type="PROSITE" id="PS50855">
    <property type="entry name" value="COX1"/>
    <property type="match status" value="1"/>
</dbReference>
<dbReference type="EMBL" id="CAEZUP010000006">
    <property type="protein sequence ID" value="CAB4599234.1"/>
    <property type="molecule type" value="Genomic_DNA"/>
</dbReference>
<dbReference type="InterPro" id="IPR036927">
    <property type="entry name" value="Cyt_c_oxase-like_su1_sf"/>
</dbReference>
<evidence type="ECO:0000256" key="10">
    <source>
        <dbReference type="ARBA" id="ARBA00022967"/>
    </source>
</evidence>
<dbReference type="FunFam" id="1.20.210.10:FF:000006">
    <property type="entry name" value="Cytochrome c oxidase subunit 1"/>
    <property type="match status" value="1"/>
</dbReference>
<reference evidence="20" key="1">
    <citation type="submission" date="2020-05" db="EMBL/GenBank/DDBJ databases">
        <authorList>
            <person name="Chiriac C."/>
            <person name="Salcher M."/>
            <person name="Ghai R."/>
            <person name="Kavagutti S V."/>
        </authorList>
    </citation>
    <scope>NUCLEOTIDE SEQUENCE</scope>
</reference>
<dbReference type="PROSITE" id="PS00077">
    <property type="entry name" value="COX1_CUB"/>
    <property type="match status" value="1"/>
</dbReference>
<dbReference type="EC" id="7.1.1.9" evidence="3"/>
<dbReference type="GO" id="GO:0006119">
    <property type="term" value="P:oxidative phosphorylation"/>
    <property type="evidence" value="ECO:0007669"/>
    <property type="project" value="UniProtKB-UniPathway"/>
</dbReference>
<evidence type="ECO:0000313" key="20">
    <source>
        <dbReference type="EMBL" id="CAB4599234.1"/>
    </source>
</evidence>